<organism evidence="5 6">
    <name type="scientific">Paraferrimonas sedimenticola</name>
    <dbReference type="NCBI Taxonomy" id="375674"/>
    <lineage>
        <taxon>Bacteria</taxon>
        <taxon>Pseudomonadati</taxon>
        <taxon>Pseudomonadota</taxon>
        <taxon>Gammaproteobacteria</taxon>
        <taxon>Alteromonadales</taxon>
        <taxon>Ferrimonadaceae</taxon>
        <taxon>Paraferrimonas</taxon>
    </lineage>
</organism>
<dbReference type="Pfam" id="PF05130">
    <property type="entry name" value="FlgN"/>
    <property type="match status" value="1"/>
</dbReference>
<evidence type="ECO:0000313" key="6">
    <source>
        <dbReference type="Proteomes" id="UP001161422"/>
    </source>
</evidence>
<dbReference type="InterPro" id="IPR036679">
    <property type="entry name" value="FlgN-like_sf"/>
</dbReference>
<dbReference type="EMBL" id="BSNC01000001">
    <property type="protein sequence ID" value="GLP94999.1"/>
    <property type="molecule type" value="Genomic_DNA"/>
</dbReference>
<dbReference type="RefSeq" id="WP_095505964.1">
    <property type="nucleotide sequence ID" value="NZ_BSNC01000001.1"/>
</dbReference>
<sequence length="141" mass="15387">MADLSQLLVQQKQTLAQLASIATEQKTALEAQNAERLLELNANQQQALVELAQTDEQIKVHPQQATLTQDTGLAEQVAEIKQQLASVQQQSQANKTLIDLNLASLQRFQQALMASRNANSLTYDDKGQTNTQSTLGNSVTA</sequence>
<keyword evidence="6" id="KW-1185">Reference proteome</keyword>
<evidence type="ECO:0000256" key="4">
    <source>
        <dbReference type="SAM" id="MobiDB-lite"/>
    </source>
</evidence>
<dbReference type="SUPFAM" id="SSF140566">
    <property type="entry name" value="FlgN-like"/>
    <property type="match status" value="1"/>
</dbReference>
<comment type="similarity">
    <text evidence="2">Belongs to the FlgN family.</text>
</comment>
<reference evidence="5" key="2">
    <citation type="submission" date="2023-01" db="EMBL/GenBank/DDBJ databases">
        <title>Draft genome sequence of Paraferrimonas sedimenticola strain NBRC 101628.</title>
        <authorList>
            <person name="Sun Q."/>
            <person name="Mori K."/>
        </authorList>
    </citation>
    <scope>NUCLEOTIDE SEQUENCE</scope>
    <source>
        <strain evidence="5">NBRC 101628</strain>
    </source>
</reference>
<gene>
    <name evidence="5" type="primary">flgN</name>
    <name evidence="5" type="ORF">GCM10007895_03050</name>
</gene>
<keyword evidence="5" id="KW-0969">Cilium</keyword>
<name>A0AA37RTI3_9GAMM</name>
<dbReference type="InterPro" id="IPR007809">
    <property type="entry name" value="FlgN-like"/>
</dbReference>
<evidence type="ECO:0000313" key="5">
    <source>
        <dbReference type="EMBL" id="GLP94999.1"/>
    </source>
</evidence>
<comment type="caution">
    <text evidence="5">The sequence shown here is derived from an EMBL/GenBank/DDBJ whole genome shotgun (WGS) entry which is preliminary data.</text>
</comment>
<protein>
    <submittedName>
        <fullName evidence="5">Flagellar protein FlgN</fullName>
    </submittedName>
</protein>
<dbReference type="GO" id="GO:0044780">
    <property type="term" value="P:bacterial-type flagellum assembly"/>
    <property type="evidence" value="ECO:0007669"/>
    <property type="project" value="InterPro"/>
</dbReference>
<evidence type="ECO:0000256" key="3">
    <source>
        <dbReference type="ARBA" id="ARBA00022795"/>
    </source>
</evidence>
<evidence type="ECO:0000256" key="2">
    <source>
        <dbReference type="ARBA" id="ARBA00007703"/>
    </source>
</evidence>
<feature type="region of interest" description="Disordered" evidence="4">
    <location>
        <begin position="121"/>
        <end position="141"/>
    </location>
</feature>
<dbReference type="Proteomes" id="UP001161422">
    <property type="component" value="Unassembled WGS sequence"/>
</dbReference>
<keyword evidence="3" id="KW-1005">Bacterial flagellum biogenesis</keyword>
<keyword evidence="5" id="KW-0966">Cell projection</keyword>
<keyword evidence="5" id="KW-0282">Flagellum</keyword>
<evidence type="ECO:0000256" key="1">
    <source>
        <dbReference type="ARBA" id="ARBA00002397"/>
    </source>
</evidence>
<reference evidence="5" key="1">
    <citation type="journal article" date="2014" name="Int. J. Syst. Evol. Microbiol.">
        <title>Complete genome sequence of Corynebacterium casei LMG S-19264T (=DSM 44701T), isolated from a smear-ripened cheese.</title>
        <authorList>
            <consortium name="US DOE Joint Genome Institute (JGI-PGF)"/>
            <person name="Walter F."/>
            <person name="Albersmeier A."/>
            <person name="Kalinowski J."/>
            <person name="Ruckert C."/>
        </authorList>
    </citation>
    <scope>NUCLEOTIDE SEQUENCE</scope>
    <source>
        <strain evidence="5">NBRC 101628</strain>
    </source>
</reference>
<comment type="function">
    <text evidence="1">Required for the efficient initiation of filament assembly.</text>
</comment>
<accession>A0AA37RTI3</accession>
<proteinExistence type="inferred from homology"/>
<dbReference type="AlphaFoldDB" id="A0AA37RTI3"/>